<dbReference type="SUPFAM" id="SSF50151">
    <property type="entry name" value="SacY-like RNA-binding domain"/>
    <property type="match status" value="1"/>
</dbReference>
<dbReference type="InterPro" id="IPR036634">
    <property type="entry name" value="PRD_sf"/>
</dbReference>
<dbReference type="PROSITE" id="PS51372">
    <property type="entry name" value="PRD_2"/>
    <property type="match status" value="2"/>
</dbReference>
<sequence length="280" mass="32296">MLFYKKRLNNNAVVVADENGNEQILTGKGLGFNAKIGAVVDESKIEKIFTLKNDTDNQQLQELLKTVPVEYLELAEEIINYARIYIDNKINASAIIALCDHIYMAAERKKQGIDVKNLMLWDIKKFYRDEYGVGVYAVELVKRRFQVELTEDEAGFIALHIVNAQLDLHAKSVNEITQLMQEIETIVRLTFSLSLDVNSVYYYRFITHLKFFTERLLSGKTYENQDVAGMLELVQSKYPQANKCVEKIAQFLRKKYGYTLSDEEVLYLSIHISRIAQISK</sequence>
<name>A0A921L8R8_9FIRM</name>
<dbReference type="Proteomes" id="UP000780768">
    <property type="component" value="Unassembled WGS sequence"/>
</dbReference>
<evidence type="ECO:0000313" key="4">
    <source>
        <dbReference type="Proteomes" id="UP000780768"/>
    </source>
</evidence>
<dbReference type="PANTHER" id="PTHR30185">
    <property type="entry name" value="CRYPTIC BETA-GLUCOSIDE BGL OPERON ANTITERMINATOR"/>
    <property type="match status" value="1"/>
</dbReference>
<dbReference type="Gene3D" id="2.30.24.10">
    <property type="entry name" value="CAT RNA-binding domain"/>
    <property type="match status" value="1"/>
</dbReference>
<evidence type="ECO:0000259" key="2">
    <source>
        <dbReference type="PROSITE" id="PS51372"/>
    </source>
</evidence>
<dbReference type="InterPro" id="IPR036650">
    <property type="entry name" value="CAT_RNA-bd_dom_sf"/>
</dbReference>
<evidence type="ECO:0000313" key="3">
    <source>
        <dbReference type="EMBL" id="HJF84286.1"/>
    </source>
</evidence>
<dbReference type="SMART" id="SM01061">
    <property type="entry name" value="CAT_RBD"/>
    <property type="match status" value="1"/>
</dbReference>
<dbReference type="GO" id="GO:0006355">
    <property type="term" value="P:regulation of DNA-templated transcription"/>
    <property type="evidence" value="ECO:0007669"/>
    <property type="project" value="InterPro"/>
</dbReference>
<dbReference type="InterPro" id="IPR050661">
    <property type="entry name" value="BglG_antiterminators"/>
</dbReference>
<protein>
    <submittedName>
        <fullName evidence="3">PRD domain-containing protein</fullName>
    </submittedName>
</protein>
<feature type="domain" description="PRD" evidence="2">
    <location>
        <begin position="66"/>
        <end position="170"/>
    </location>
</feature>
<gene>
    <name evidence="3" type="ORF">K8V65_01280</name>
</gene>
<dbReference type="InterPro" id="IPR011608">
    <property type="entry name" value="PRD"/>
</dbReference>
<evidence type="ECO:0000256" key="1">
    <source>
        <dbReference type="ARBA" id="ARBA00022737"/>
    </source>
</evidence>
<dbReference type="PANTHER" id="PTHR30185:SF15">
    <property type="entry name" value="CRYPTIC BETA-GLUCOSIDE BGL OPERON ANTITERMINATOR"/>
    <property type="match status" value="1"/>
</dbReference>
<accession>A0A921L8R8</accession>
<dbReference type="Gene3D" id="1.10.1790.10">
    <property type="entry name" value="PRD domain"/>
    <property type="match status" value="2"/>
</dbReference>
<dbReference type="SUPFAM" id="SSF63520">
    <property type="entry name" value="PTS-regulatory domain, PRD"/>
    <property type="match status" value="2"/>
</dbReference>
<dbReference type="Pfam" id="PF03123">
    <property type="entry name" value="CAT_RBD"/>
    <property type="match status" value="1"/>
</dbReference>
<reference evidence="3" key="1">
    <citation type="journal article" date="2021" name="PeerJ">
        <title>Extensive microbial diversity within the chicken gut microbiome revealed by metagenomics and culture.</title>
        <authorList>
            <person name="Gilroy R."/>
            <person name="Ravi A."/>
            <person name="Getino M."/>
            <person name="Pursley I."/>
            <person name="Horton D.L."/>
            <person name="Alikhan N.F."/>
            <person name="Baker D."/>
            <person name="Gharbi K."/>
            <person name="Hall N."/>
            <person name="Watson M."/>
            <person name="Adriaenssens E.M."/>
            <person name="Foster-Nyarko E."/>
            <person name="Jarju S."/>
            <person name="Secka A."/>
            <person name="Antonio M."/>
            <person name="Oren A."/>
            <person name="Chaudhuri R.R."/>
            <person name="La Ragione R."/>
            <person name="Hildebrand F."/>
            <person name="Pallen M.J."/>
        </authorList>
    </citation>
    <scope>NUCLEOTIDE SEQUENCE</scope>
    <source>
        <strain evidence="3">7318</strain>
    </source>
</reference>
<reference evidence="3" key="2">
    <citation type="submission" date="2021-09" db="EMBL/GenBank/DDBJ databases">
        <authorList>
            <person name="Gilroy R."/>
        </authorList>
    </citation>
    <scope>NUCLEOTIDE SEQUENCE</scope>
    <source>
        <strain evidence="3">7318</strain>
    </source>
</reference>
<keyword evidence="1" id="KW-0677">Repeat</keyword>
<dbReference type="EMBL" id="DYVR01000036">
    <property type="protein sequence ID" value="HJF84286.1"/>
    <property type="molecule type" value="Genomic_DNA"/>
</dbReference>
<dbReference type="GO" id="GO:0003723">
    <property type="term" value="F:RNA binding"/>
    <property type="evidence" value="ECO:0007669"/>
    <property type="project" value="InterPro"/>
</dbReference>
<dbReference type="Pfam" id="PF00874">
    <property type="entry name" value="PRD"/>
    <property type="match status" value="2"/>
</dbReference>
<organism evidence="3 4">
    <name type="scientific">Megamonas hypermegale</name>
    <dbReference type="NCBI Taxonomy" id="158847"/>
    <lineage>
        <taxon>Bacteria</taxon>
        <taxon>Bacillati</taxon>
        <taxon>Bacillota</taxon>
        <taxon>Negativicutes</taxon>
        <taxon>Selenomonadales</taxon>
        <taxon>Selenomonadaceae</taxon>
        <taxon>Megamonas</taxon>
    </lineage>
</organism>
<comment type="caution">
    <text evidence="3">The sequence shown here is derived from an EMBL/GenBank/DDBJ whole genome shotgun (WGS) entry which is preliminary data.</text>
</comment>
<dbReference type="NCBIfam" id="NF046042">
    <property type="entry name" value="LicT"/>
    <property type="match status" value="1"/>
</dbReference>
<feature type="domain" description="PRD" evidence="2">
    <location>
        <begin position="171"/>
        <end position="280"/>
    </location>
</feature>
<proteinExistence type="predicted"/>
<dbReference type="AlphaFoldDB" id="A0A921L8R8"/>
<dbReference type="InterPro" id="IPR004341">
    <property type="entry name" value="CAT_RNA-bd_dom"/>
</dbReference>